<dbReference type="InterPro" id="IPR052539">
    <property type="entry name" value="MGD_biosynthesis_adapter"/>
</dbReference>
<sequence length="161" mass="18132">MKAIAFSGNSNSGKTTLIQKLSLLLPPTKRVCIVKHDPKNKASIDTEGKDSDIFYKTGADIAILSPTQTTLRFHQNLSLESLIQKFGDCDYLFVEGLKELPLPRICVAREIFDERFLPFSNALAIDDSINKDSLPKNIPLLNLNNPQEILDWININIKDYK</sequence>
<name>A0ABT0TS37_9HELI</name>
<dbReference type="PANTHER" id="PTHR40072">
    <property type="entry name" value="MOLYBDOPTERIN-GUANINE DINUCLEOTIDE BIOSYNTHESIS ADAPTER PROTEIN-RELATED"/>
    <property type="match status" value="1"/>
</dbReference>
<feature type="domain" description="Molybdopterin-guanine dinucleotide biosynthesis protein B (MobB)" evidence="1">
    <location>
        <begin position="4"/>
        <end position="115"/>
    </location>
</feature>
<dbReference type="SUPFAM" id="SSF52540">
    <property type="entry name" value="P-loop containing nucleoside triphosphate hydrolases"/>
    <property type="match status" value="1"/>
</dbReference>
<gene>
    <name evidence="2" type="primary">mobB</name>
    <name evidence="2" type="ORF">NCR95_00875</name>
</gene>
<dbReference type="InterPro" id="IPR027417">
    <property type="entry name" value="P-loop_NTPase"/>
</dbReference>
<proteinExistence type="predicted"/>
<dbReference type="Gene3D" id="3.40.50.300">
    <property type="entry name" value="P-loop containing nucleotide triphosphate hydrolases"/>
    <property type="match status" value="1"/>
</dbReference>
<keyword evidence="3" id="KW-1185">Reference proteome</keyword>
<comment type="caution">
    <text evidence="2">The sequence shown here is derived from an EMBL/GenBank/DDBJ whole genome shotgun (WGS) entry which is preliminary data.</text>
</comment>
<organism evidence="2 3">
    <name type="scientific">Helicobacter colisuis</name>
    <dbReference type="NCBI Taxonomy" id="2949739"/>
    <lineage>
        <taxon>Bacteria</taxon>
        <taxon>Pseudomonadati</taxon>
        <taxon>Campylobacterota</taxon>
        <taxon>Epsilonproteobacteria</taxon>
        <taxon>Campylobacterales</taxon>
        <taxon>Helicobacteraceae</taxon>
        <taxon>Helicobacter</taxon>
    </lineage>
</organism>
<dbReference type="EMBL" id="JAMOKX010000001">
    <property type="protein sequence ID" value="MCL9818738.1"/>
    <property type="molecule type" value="Genomic_DNA"/>
</dbReference>
<dbReference type="RefSeq" id="WP_250603249.1">
    <property type="nucleotide sequence ID" value="NZ_JAMOKX010000001.1"/>
</dbReference>
<dbReference type="PANTHER" id="PTHR40072:SF1">
    <property type="entry name" value="MOLYBDOPTERIN-GUANINE DINUCLEOTIDE BIOSYNTHESIS ADAPTER PROTEIN"/>
    <property type="match status" value="1"/>
</dbReference>
<protein>
    <submittedName>
        <fullName evidence="2">Molybdopterin-guanine dinucleotide biosynthesis protein B</fullName>
    </submittedName>
</protein>
<dbReference type="Proteomes" id="UP001057522">
    <property type="component" value="Unassembled WGS sequence"/>
</dbReference>
<dbReference type="Pfam" id="PF03205">
    <property type="entry name" value="MobB"/>
    <property type="match status" value="1"/>
</dbReference>
<dbReference type="CDD" id="cd03116">
    <property type="entry name" value="MobB"/>
    <property type="match status" value="1"/>
</dbReference>
<dbReference type="InterPro" id="IPR004435">
    <property type="entry name" value="MobB_dom"/>
</dbReference>
<evidence type="ECO:0000313" key="3">
    <source>
        <dbReference type="Proteomes" id="UP001057522"/>
    </source>
</evidence>
<evidence type="ECO:0000313" key="2">
    <source>
        <dbReference type="EMBL" id="MCL9818738.1"/>
    </source>
</evidence>
<dbReference type="NCBIfam" id="TIGR00176">
    <property type="entry name" value="mobB"/>
    <property type="match status" value="1"/>
</dbReference>
<evidence type="ECO:0000259" key="1">
    <source>
        <dbReference type="Pfam" id="PF03205"/>
    </source>
</evidence>
<reference evidence="2" key="1">
    <citation type="submission" date="2022-06" db="EMBL/GenBank/DDBJ databases">
        <title>Helicobacter colisuis sp. nov.</title>
        <authorList>
            <person name="Papic B."/>
            <person name="Gruntar I."/>
        </authorList>
    </citation>
    <scope>NUCLEOTIDE SEQUENCE</scope>
    <source>
        <strain evidence="2">11154-15</strain>
    </source>
</reference>
<accession>A0ABT0TS37</accession>